<dbReference type="Proteomes" id="UP001165074">
    <property type="component" value="Unassembled WGS sequence"/>
</dbReference>
<name>A0A9W6W3A9_9ACTN</name>
<evidence type="ECO:0000313" key="2">
    <source>
        <dbReference type="EMBL" id="GLY89259.1"/>
    </source>
</evidence>
<organism evidence="2 3">
    <name type="scientific">Actinoallomurus iriomotensis</name>
    <dbReference type="NCBI Taxonomy" id="478107"/>
    <lineage>
        <taxon>Bacteria</taxon>
        <taxon>Bacillati</taxon>
        <taxon>Actinomycetota</taxon>
        <taxon>Actinomycetes</taxon>
        <taxon>Streptosporangiales</taxon>
        <taxon>Thermomonosporaceae</taxon>
        <taxon>Actinoallomurus</taxon>
    </lineage>
</organism>
<gene>
    <name evidence="2" type="ORF">Airi02_071880</name>
</gene>
<protein>
    <recommendedName>
        <fullName evidence="1">DUF5753 domain-containing protein</fullName>
    </recommendedName>
</protein>
<evidence type="ECO:0000313" key="3">
    <source>
        <dbReference type="Proteomes" id="UP001165074"/>
    </source>
</evidence>
<evidence type="ECO:0000259" key="1">
    <source>
        <dbReference type="Pfam" id="PF19054"/>
    </source>
</evidence>
<dbReference type="EMBL" id="BSTK01000012">
    <property type="protein sequence ID" value="GLY89259.1"/>
    <property type="molecule type" value="Genomic_DNA"/>
</dbReference>
<dbReference type="Pfam" id="PF19054">
    <property type="entry name" value="DUF5753"/>
    <property type="match status" value="1"/>
</dbReference>
<reference evidence="2" key="1">
    <citation type="submission" date="2023-03" db="EMBL/GenBank/DDBJ databases">
        <title>Actinoallomurus iriomotensis NBRC 103684.</title>
        <authorList>
            <person name="Ichikawa N."/>
            <person name="Sato H."/>
            <person name="Tonouchi N."/>
        </authorList>
    </citation>
    <scope>NUCLEOTIDE SEQUENCE</scope>
    <source>
        <strain evidence="2">NBRC 103684</strain>
    </source>
</reference>
<keyword evidence="3" id="KW-1185">Reference proteome</keyword>
<sequence length="62" mass="6938">MQLRMQRQEAIGLDPPLRLWAILDEASLHREVGGPDVLSVETVTGTIYLDPQGGHQCCRRPL</sequence>
<accession>A0A9W6W3A9</accession>
<feature type="domain" description="DUF5753" evidence="1">
    <location>
        <begin position="2"/>
        <end position="38"/>
    </location>
</feature>
<dbReference type="AlphaFoldDB" id="A0A9W6W3A9"/>
<comment type="caution">
    <text evidence="2">The sequence shown here is derived from an EMBL/GenBank/DDBJ whole genome shotgun (WGS) entry which is preliminary data.</text>
</comment>
<dbReference type="InterPro" id="IPR043917">
    <property type="entry name" value="DUF5753"/>
</dbReference>
<proteinExistence type="predicted"/>